<dbReference type="AlphaFoldDB" id="A0A8T0J016"/>
<evidence type="ECO:0000259" key="1">
    <source>
        <dbReference type="Pfam" id="PF06985"/>
    </source>
</evidence>
<feature type="domain" description="Heterokaryon incompatibility" evidence="1">
    <location>
        <begin position="616"/>
        <end position="776"/>
    </location>
</feature>
<dbReference type="Pfam" id="PF06985">
    <property type="entry name" value="HET"/>
    <property type="match status" value="1"/>
</dbReference>
<organism evidence="2 3">
    <name type="scientific">Ceratodon purpureus</name>
    <name type="common">Fire moss</name>
    <name type="synonym">Dicranum purpureum</name>
    <dbReference type="NCBI Taxonomy" id="3225"/>
    <lineage>
        <taxon>Eukaryota</taxon>
        <taxon>Viridiplantae</taxon>
        <taxon>Streptophyta</taxon>
        <taxon>Embryophyta</taxon>
        <taxon>Bryophyta</taxon>
        <taxon>Bryophytina</taxon>
        <taxon>Bryopsida</taxon>
        <taxon>Dicranidae</taxon>
        <taxon>Pseudoditrichales</taxon>
        <taxon>Ditrichaceae</taxon>
        <taxon>Ceratodon</taxon>
    </lineage>
</organism>
<gene>
    <name evidence="2" type="ORF">KC19_2G237500</name>
</gene>
<keyword evidence="3" id="KW-1185">Reference proteome</keyword>
<comment type="caution">
    <text evidence="2">The sequence shown here is derived from an EMBL/GenBank/DDBJ whole genome shotgun (WGS) entry which is preliminary data.</text>
</comment>
<sequence>MAESSRKNLSSLFSSGTIPKGWSEKELEVYEKITGVPPDKPRPLVVIMDLGEHHHDLAMLVILKELHRLGFIALQAVVATTKFQNSFDYKPAYHEQARACSARARLARAALNSLDLSHVPVAQGRLRSCASGRDGSTDLALRDGERGPELDELRIDQLLDRQLEICGIVEYIESDSTMVQHLHHGSGQDLRLQVHKSGQDLLLKVYGDAKEKGEKLHVLCLPSLQDIHEFSTTFTNPVAEWTAEVYVGTVSNTQLKRQNREVKLDSTLGLFHFNDGEMSEEWHSFLSKHRIPSNYYSILTRSSSQKAWKKTLDDLVSIGHHPIIAYLCRTAARYSTRVDNMLTDVLAAIGAAGPHVQAATGVSKLQDDHCYPKIEDSIEEKLELAMSALLKGFLLDATSETLCDFCGSVNFGAVGYNKPQKSAGVKLNDNERTNRPIRDILQNVKCIFCRVVAKSFHDWSRGKFDMQAFDLQNDSNEACYEMVRLHGKDKDSSDNKLTRIKVALKVFTYERVAYCVTLEFQACSKPLQDSAYNPQPEEAYHGRVRPLYADIGLFKRWIRDCCNNPGPHPHCGKGTYKDKTGQCIKDQTGEFMGLDGLRLIDVERMCVVDVQNDVSYTALSYVWGEYNFKRHRKIMPKLTTENRVFFQQAGTLRRVMLPRTIADAIELTKRLGFAYIWIDCLCIVQGDEMDERYFIPQMDVIFGCAVFTIVAAAGDSADAGLPGINKPRTREQVTFDVKKISLVRTLDPQQSGVKNSSFNGYLKESQWCKRGWTFQEKLLSPRALIFTEEQVYWECQTSSWCEDGFWEKPPGKIYRHCFGDNDYCLPWQDGFEGKYRKMVEEYTGRSFKFEKDRRDAFEGILQGFQWHAKRRHLFLWALPKRFLSNALTWYCKEISPKRRVEKCRVTSEWGQPIKNCPFPSWSWLGWPGKVCFNGTLDASTVDLSFYYFFGGKLLSAKQTDATARLSSMLVRKDGDETYGLDQNETVRKDGDETIVTLEDIPKSLDRVLVQEADQSNILLFWSSTAILHVRHDGVESDGSAKLLVRNNVANSSAELGDIHIVSWLQKPSFPEGHAELVEFVVIGLNSRKDSSPPPCVPSSSKFLAVILVESKNGVAYRQGLVHVELSEWLALKRKWKLIFLG</sequence>
<dbReference type="PANTHER" id="PTHR33112">
    <property type="entry name" value="DOMAIN PROTEIN, PUTATIVE-RELATED"/>
    <property type="match status" value="1"/>
</dbReference>
<dbReference type="InterPro" id="IPR036452">
    <property type="entry name" value="Ribo_hydro-like"/>
</dbReference>
<protein>
    <recommendedName>
        <fullName evidence="1">Heterokaryon incompatibility domain-containing protein</fullName>
    </recommendedName>
</protein>
<dbReference type="InterPro" id="IPR010730">
    <property type="entry name" value="HET"/>
</dbReference>
<dbReference type="EMBL" id="CM026422">
    <property type="protein sequence ID" value="KAG0588356.1"/>
    <property type="molecule type" value="Genomic_DNA"/>
</dbReference>
<name>A0A8T0J016_CERPU</name>
<proteinExistence type="predicted"/>
<dbReference type="GO" id="GO:0016799">
    <property type="term" value="F:hydrolase activity, hydrolyzing N-glycosyl compounds"/>
    <property type="evidence" value="ECO:0007669"/>
    <property type="project" value="InterPro"/>
</dbReference>
<evidence type="ECO:0000313" key="2">
    <source>
        <dbReference type="EMBL" id="KAG0588356.1"/>
    </source>
</evidence>
<reference evidence="2" key="1">
    <citation type="submission" date="2020-06" db="EMBL/GenBank/DDBJ databases">
        <title>WGS assembly of Ceratodon purpureus strain R40.</title>
        <authorList>
            <person name="Carey S.B."/>
            <person name="Jenkins J."/>
            <person name="Shu S."/>
            <person name="Lovell J.T."/>
            <person name="Sreedasyam A."/>
            <person name="Maumus F."/>
            <person name="Tiley G.P."/>
            <person name="Fernandez-Pozo N."/>
            <person name="Barry K."/>
            <person name="Chen C."/>
            <person name="Wang M."/>
            <person name="Lipzen A."/>
            <person name="Daum C."/>
            <person name="Saski C.A."/>
            <person name="Payton A.C."/>
            <person name="Mcbreen J.C."/>
            <person name="Conrad R.E."/>
            <person name="Kollar L.M."/>
            <person name="Olsson S."/>
            <person name="Huttunen S."/>
            <person name="Landis J.B."/>
            <person name="Wickett N.J."/>
            <person name="Johnson M.G."/>
            <person name="Rensing S.A."/>
            <person name="Grimwood J."/>
            <person name="Schmutz J."/>
            <person name="Mcdaniel S.F."/>
        </authorList>
    </citation>
    <scope>NUCLEOTIDE SEQUENCE</scope>
    <source>
        <strain evidence="2">R40</strain>
    </source>
</reference>
<accession>A0A8T0J016</accession>
<dbReference type="Gene3D" id="3.90.245.10">
    <property type="entry name" value="Ribonucleoside hydrolase-like"/>
    <property type="match status" value="1"/>
</dbReference>
<evidence type="ECO:0000313" key="3">
    <source>
        <dbReference type="Proteomes" id="UP000822688"/>
    </source>
</evidence>
<dbReference type="Proteomes" id="UP000822688">
    <property type="component" value="Chromosome 2"/>
</dbReference>
<dbReference type="PANTHER" id="PTHR33112:SF12">
    <property type="entry name" value="HETEROKARYON INCOMPATIBILITY DOMAIN-CONTAINING PROTEIN"/>
    <property type="match status" value="1"/>
</dbReference>